<comment type="caution">
    <text evidence="8">The sequence shown here is derived from an EMBL/GenBank/DDBJ whole genome shotgun (WGS) entry which is preliminary data.</text>
</comment>
<evidence type="ECO:0000259" key="7">
    <source>
        <dbReference type="Pfam" id="PF00520"/>
    </source>
</evidence>
<dbReference type="AlphaFoldDB" id="A0A8X6P8U9"/>
<feature type="region of interest" description="Disordered" evidence="5">
    <location>
        <begin position="182"/>
        <end position="210"/>
    </location>
</feature>
<keyword evidence="8" id="KW-0813">Transport</keyword>
<comment type="subcellular location">
    <subcellularLocation>
        <location evidence="1">Membrane</location>
        <topology evidence="1">Multi-pass membrane protein</topology>
    </subcellularLocation>
</comment>
<keyword evidence="2 6" id="KW-0812">Transmembrane</keyword>
<evidence type="ECO:0000256" key="2">
    <source>
        <dbReference type="ARBA" id="ARBA00022692"/>
    </source>
</evidence>
<evidence type="ECO:0000256" key="4">
    <source>
        <dbReference type="ARBA" id="ARBA00023136"/>
    </source>
</evidence>
<accession>A0A8X6P8U9</accession>
<keyword evidence="8" id="KW-0406">Ion transport</keyword>
<proteinExistence type="predicted"/>
<feature type="region of interest" description="Disordered" evidence="5">
    <location>
        <begin position="131"/>
        <end position="168"/>
    </location>
</feature>
<dbReference type="OrthoDB" id="2984333at2759"/>
<dbReference type="InterPro" id="IPR043203">
    <property type="entry name" value="VGCC_Ca_Na"/>
</dbReference>
<dbReference type="InterPro" id="IPR005821">
    <property type="entry name" value="Ion_trans_dom"/>
</dbReference>
<evidence type="ECO:0000256" key="1">
    <source>
        <dbReference type="ARBA" id="ARBA00004141"/>
    </source>
</evidence>
<keyword evidence="9" id="KW-1185">Reference proteome</keyword>
<dbReference type="GO" id="GO:0001518">
    <property type="term" value="C:voltage-gated sodium channel complex"/>
    <property type="evidence" value="ECO:0007669"/>
    <property type="project" value="TreeGrafter"/>
</dbReference>
<dbReference type="SUPFAM" id="SSF81324">
    <property type="entry name" value="Voltage-gated potassium channels"/>
    <property type="match status" value="1"/>
</dbReference>
<protein>
    <submittedName>
        <fullName evidence="8">Sodium channel protein 60E</fullName>
    </submittedName>
</protein>
<feature type="transmembrane region" description="Helical" evidence="6">
    <location>
        <begin position="58"/>
        <end position="84"/>
    </location>
</feature>
<feature type="domain" description="Ion transport" evidence="7">
    <location>
        <begin position="13"/>
        <end position="89"/>
    </location>
</feature>
<keyword evidence="8" id="KW-0407">Ion channel</keyword>
<feature type="compositionally biased region" description="Acidic residues" evidence="5">
    <location>
        <begin position="183"/>
        <end position="192"/>
    </location>
</feature>
<dbReference type="GO" id="GO:0019228">
    <property type="term" value="P:neuronal action potential"/>
    <property type="evidence" value="ECO:0007669"/>
    <property type="project" value="TreeGrafter"/>
</dbReference>
<sequence>HCPSGYACLPGIGENPNFGYTNFDSYGWALLTTFQLITLDFWEDVYNKINSTTGPTSVFFFMLVIFFGSFYLINLTLAVVAIAYEEEAATTLREQDKIKRLRVSFPSRIYTTLLALKAQTRMFHPTFSRRSRQPQRWCSPRRGAGFPTPSRAVPTRIPVPRSDPMAAPRNNFRNRVVIPGETLFEEEEDEDSQQSRGPKTSRSSCLGEAPDIVISTGGQLPVLGRVTRNHTAEIPKNTSIVTSNGKPTSEIIHQWDSNLSFLLAKRPQNHLDYVSLLSPSRQPPETKSIA</sequence>
<feature type="non-terminal residue" evidence="8">
    <location>
        <position position="1"/>
    </location>
</feature>
<dbReference type="GO" id="GO:0086010">
    <property type="term" value="P:membrane depolarization during action potential"/>
    <property type="evidence" value="ECO:0007669"/>
    <property type="project" value="TreeGrafter"/>
</dbReference>
<organism evidence="8 9">
    <name type="scientific">Nephila pilipes</name>
    <name type="common">Giant wood spider</name>
    <name type="synonym">Nephila maculata</name>
    <dbReference type="NCBI Taxonomy" id="299642"/>
    <lineage>
        <taxon>Eukaryota</taxon>
        <taxon>Metazoa</taxon>
        <taxon>Ecdysozoa</taxon>
        <taxon>Arthropoda</taxon>
        <taxon>Chelicerata</taxon>
        <taxon>Arachnida</taxon>
        <taxon>Araneae</taxon>
        <taxon>Araneomorphae</taxon>
        <taxon>Entelegynae</taxon>
        <taxon>Araneoidea</taxon>
        <taxon>Nephilidae</taxon>
        <taxon>Nephila</taxon>
    </lineage>
</organism>
<evidence type="ECO:0000256" key="3">
    <source>
        <dbReference type="ARBA" id="ARBA00022989"/>
    </source>
</evidence>
<dbReference type="Proteomes" id="UP000887013">
    <property type="component" value="Unassembled WGS sequence"/>
</dbReference>
<evidence type="ECO:0000256" key="5">
    <source>
        <dbReference type="SAM" id="MobiDB-lite"/>
    </source>
</evidence>
<evidence type="ECO:0000313" key="8">
    <source>
        <dbReference type="EMBL" id="GFT54654.1"/>
    </source>
</evidence>
<dbReference type="PANTHER" id="PTHR10037:SF62">
    <property type="entry name" value="SODIUM CHANNEL PROTEIN 60E"/>
    <property type="match status" value="1"/>
</dbReference>
<dbReference type="Pfam" id="PF00520">
    <property type="entry name" value="Ion_trans"/>
    <property type="match status" value="1"/>
</dbReference>
<evidence type="ECO:0000313" key="9">
    <source>
        <dbReference type="Proteomes" id="UP000887013"/>
    </source>
</evidence>
<evidence type="ECO:0000256" key="6">
    <source>
        <dbReference type="SAM" id="Phobius"/>
    </source>
</evidence>
<keyword evidence="4 6" id="KW-0472">Membrane</keyword>
<name>A0A8X6P8U9_NEPPI</name>
<dbReference type="EMBL" id="BMAW01017576">
    <property type="protein sequence ID" value="GFT54654.1"/>
    <property type="molecule type" value="Genomic_DNA"/>
</dbReference>
<dbReference type="GO" id="GO:0005248">
    <property type="term" value="F:voltage-gated sodium channel activity"/>
    <property type="evidence" value="ECO:0007669"/>
    <property type="project" value="TreeGrafter"/>
</dbReference>
<keyword evidence="3 6" id="KW-1133">Transmembrane helix</keyword>
<gene>
    <name evidence="8" type="primary">NaCP60E</name>
    <name evidence="8" type="ORF">NPIL_161001</name>
</gene>
<dbReference type="Gene3D" id="1.10.287.70">
    <property type="match status" value="1"/>
</dbReference>
<dbReference type="PANTHER" id="PTHR10037">
    <property type="entry name" value="VOLTAGE-GATED CATION CHANNEL CALCIUM AND SODIUM"/>
    <property type="match status" value="1"/>
</dbReference>
<reference evidence="8" key="1">
    <citation type="submission" date="2020-08" db="EMBL/GenBank/DDBJ databases">
        <title>Multicomponent nature underlies the extraordinary mechanical properties of spider dragline silk.</title>
        <authorList>
            <person name="Kono N."/>
            <person name="Nakamura H."/>
            <person name="Mori M."/>
            <person name="Yoshida Y."/>
            <person name="Ohtoshi R."/>
            <person name="Malay A.D."/>
            <person name="Moran D.A.P."/>
            <person name="Tomita M."/>
            <person name="Numata K."/>
            <person name="Arakawa K."/>
        </authorList>
    </citation>
    <scope>NUCLEOTIDE SEQUENCE</scope>
</reference>